<name>A0ABV7XHI1_9GAMM</name>
<dbReference type="EMBL" id="JBHRYA010000003">
    <property type="protein sequence ID" value="MFC3715587.1"/>
    <property type="molecule type" value="Genomic_DNA"/>
</dbReference>
<dbReference type="InterPro" id="IPR007939">
    <property type="entry name" value="Cu-R_B_prcur"/>
</dbReference>
<dbReference type="RefSeq" id="WP_386742693.1">
    <property type="nucleotide sequence ID" value="NZ_JBHRYA010000003.1"/>
</dbReference>
<gene>
    <name evidence="1" type="ORF">ACFONC_05420</name>
</gene>
<protein>
    <submittedName>
        <fullName evidence="1">Copper resistance protein B</fullName>
    </submittedName>
</protein>
<proteinExistence type="predicted"/>
<dbReference type="Pfam" id="PF05275">
    <property type="entry name" value="CopB"/>
    <property type="match status" value="1"/>
</dbReference>
<keyword evidence="2" id="KW-1185">Reference proteome</keyword>
<accession>A0ABV7XHI1</accession>
<organism evidence="1 2">
    <name type="scientific">Luteimonas soli</name>
    <dbReference type="NCBI Taxonomy" id="1648966"/>
    <lineage>
        <taxon>Bacteria</taxon>
        <taxon>Pseudomonadati</taxon>
        <taxon>Pseudomonadota</taxon>
        <taxon>Gammaproteobacteria</taxon>
        <taxon>Lysobacterales</taxon>
        <taxon>Lysobacteraceae</taxon>
        <taxon>Luteimonas</taxon>
    </lineage>
</organism>
<sequence length="214" mass="24243">MRDHMDDNPLIAVFRGDQLEYGKDDMFGWDLRAGIGRNFDKLWLRSEGARHDGHLDHATTELFWSHATGPWWDRTIGLRHDSNSAGRDRDWAAIGVQGLAPYKFEVEATGYIGASGRLAARLEGEYEVLLTNRLILQPKLEANLYSRDDDENHIGKGLSDASFGLRLRYEFSRRFAPYVGHVWTRRFGGTADAIEASGGDASEHGWVAGVRFWF</sequence>
<comment type="caution">
    <text evidence="1">The sequence shown here is derived from an EMBL/GenBank/DDBJ whole genome shotgun (WGS) entry which is preliminary data.</text>
</comment>
<reference evidence="2" key="1">
    <citation type="journal article" date="2019" name="Int. J. Syst. Evol. Microbiol.">
        <title>The Global Catalogue of Microorganisms (GCM) 10K type strain sequencing project: providing services to taxonomists for standard genome sequencing and annotation.</title>
        <authorList>
            <consortium name="The Broad Institute Genomics Platform"/>
            <consortium name="The Broad Institute Genome Sequencing Center for Infectious Disease"/>
            <person name="Wu L."/>
            <person name="Ma J."/>
        </authorList>
    </citation>
    <scope>NUCLEOTIDE SEQUENCE [LARGE SCALE GENOMIC DNA]</scope>
    <source>
        <strain evidence="2">KCTC 42441</strain>
    </source>
</reference>
<evidence type="ECO:0000313" key="2">
    <source>
        <dbReference type="Proteomes" id="UP001595705"/>
    </source>
</evidence>
<evidence type="ECO:0000313" key="1">
    <source>
        <dbReference type="EMBL" id="MFC3715587.1"/>
    </source>
</evidence>
<dbReference type="InterPro" id="IPR036709">
    <property type="entry name" value="Autotransporte_beta_dom_sf"/>
</dbReference>
<dbReference type="Proteomes" id="UP001595705">
    <property type="component" value="Unassembled WGS sequence"/>
</dbReference>
<dbReference type="SUPFAM" id="SSF103515">
    <property type="entry name" value="Autotransporter"/>
    <property type="match status" value="1"/>
</dbReference>